<evidence type="ECO:0000256" key="1">
    <source>
        <dbReference type="SAM" id="MobiDB-lite"/>
    </source>
</evidence>
<feature type="region of interest" description="Disordered" evidence="1">
    <location>
        <begin position="56"/>
        <end position="81"/>
    </location>
</feature>
<gene>
    <name evidence="2" type="ORF">DXT76_16770</name>
</gene>
<dbReference type="PROSITE" id="PS51257">
    <property type="entry name" value="PROKAR_LIPOPROTEIN"/>
    <property type="match status" value="1"/>
</dbReference>
<evidence type="ECO:0000313" key="2">
    <source>
        <dbReference type="EMBL" id="RDY69108.1"/>
    </source>
</evidence>
<accession>A0A3D8VJU8</accession>
<sequence>MKKIAFIFVTMSLFSVLVGCQNTSKDKEHSEKKTVAIKDQTEQQKIIIVDSVDAPLPPEAKNVQSMPGKSEPQQLPNADLSKPVVITKTPVIDNNVE</sequence>
<proteinExistence type="predicted"/>
<reference evidence="2 3" key="1">
    <citation type="submission" date="2018-08" db="EMBL/GenBank/DDBJ databases">
        <title>Genome sequence of strict halophilic Halobacillus trueperi SS1 isolated from Lunsu, a salty water body of North West Himalayas.</title>
        <authorList>
            <person name="Gupta S."/>
            <person name="Sharma P."/>
            <person name="Dev K."/>
            <person name="Baumler D."/>
            <person name="Sourirajan A."/>
        </authorList>
    </citation>
    <scope>NUCLEOTIDE SEQUENCE [LARGE SCALE GENOMIC DNA]</scope>
    <source>
        <strain evidence="2 3">SS1</strain>
    </source>
</reference>
<dbReference type="Proteomes" id="UP000257032">
    <property type="component" value="Unassembled WGS sequence"/>
</dbReference>
<dbReference type="EMBL" id="QTLC01000063">
    <property type="protein sequence ID" value="RDY69108.1"/>
    <property type="molecule type" value="Genomic_DNA"/>
</dbReference>
<comment type="caution">
    <text evidence="2">The sequence shown here is derived from an EMBL/GenBank/DDBJ whole genome shotgun (WGS) entry which is preliminary data.</text>
</comment>
<dbReference type="RefSeq" id="WP_115894841.1">
    <property type="nucleotide sequence ID" value="NZ_QTLC01000063.1"/>
</dbReference>
<feature type="compositionally biased region" description="Polar residues" evidence="1">
    <location>
        <begin position="62"/>
        <end position="76"/>
    </location>
</feature>
<protein>
    <submittedName>
        <fullName evidence="2">Uncharacterized protein</fullName>
    </submittedName>
</protein>
<organism evidence="2 3">
    <name type="scientific">Halobacillus trueperi</name>
    <dbReference type="NCBI Taxonomy" id="156205"/>
    <lineage>
        <taxon>Bacteria</taxon>
        <taxon>Bacillati</taxon>
        <taxon>Bacillota</taxon>
        <taxon>Bacilli</taxon>
        <taxon>Bacillales</taxon>
        <taxon>Bacillaceae</taxon>
        <taxon>Halobacillus</taxon>
    </lineage>
</organism>
<dbReference type="AlphaFoldDB" id="A0A3D8VJU8"/>
<evidence type="ECO:0000313" key="3">
    <source>
        <dbReference type="Proteomes" id="UP000257032"/>
    </source>
</evidence>
<name>A0A3D8VJU8_9BACI</name>